<gene>
    <name evidence="2" type="ORF">TKK_010728</name>
</gene>
<protein>
    <submittedName>
        <fullName evidence="2">Uncharacterized protein</fullName>
    </submittedName>
</protein>
<proteinExistence type="predicted"/>
<dbReference type="EMBL" id="JBJJXI010000085">
    <property type="protein sequence ID" value="KAL3395107.1"/>
    <property type="molecule type" value="Genomic_DNA"/>
</dbReference>
<dbReference type="Proteomes" id="UP001627154">
    <property type="component" value="Unassembled WGS sequence"/>
</dbReference>
<evidence type="ECO:0000313" key="3">
    <source>
        <dbReference type="Proteomes" id="UP001627154"/>
    </source>
</evidence>
<feature type="compositionally biased region" description="Low complexity" evidence="1">
    <location>
        <begin position="135"/>
        <end position="185"/>
    </location>
</feature>
<dbReference type="InterPro" id="IPR036034">
    <property type="entry name" value="PDZ_sf"/>
</dbReference>
<accession>A0ABD2WPR8</accession>
<keyword evidence="3" id="KW-1185">Reference proteome</keyword>
<reference evidence="2 3" key="1">
    <citation type="journal article" date="2024" name="bioRxiv">
        <title>A reference genome for Trichogramma kaykai: A tiny desert-dwelling parasitoid wasp with competing sex-ratio distorters.</title>
        <authorList>
            <person name="Culotta J."/>
            <person name="Lindsey A.R."/>
        </authorList>
    </citation>
    <scope>NUCLEOTIDE SEQUENCE [LARGE SCALE GENOMIC DNA]</scope>
    <source>
        <strain evidence="2 3">KSX58</strain>
    </source>
</reference>
<comment type="caution">
    <text evidence="2">The sequence shown here is derived from an EMBL/GenBank/DDBJ whole genome shotgun (WGS) entry which is preliminary data.</text>
</comment>
<feature type="region of interest" description="Disordered" evidence="1">
    <location>
        <begin position="135"/>
        <end position="190"/>
    </location>
</feature>
<dbReference type="AlphaFoldDB" id="A0ABD2WPR8"/>
<evidence type="ECO:0000313" key="2">
    <source>
        <dbReference type="EMBL" id="KAL3395107.1"/>
    </source>
</evidence>
<sequence>MAAYAASTAVTAAAQGMPYTCHANAHLCIQVKPVMTTTAADDDYHDDENEYQYSDLSFFYQITKSFRVYIATAAAVASTAASVNGQDVSNSSHEDAVRCFESAQEPILVEVLRRQQFSSSTSHTTTPTTTTTTVLAQHNSNGNGNNNVSGSSPSTSSQSSSPHDEGNASSGNNSSSPAQQQQPQQMDENSRENAFTLLVSTAVQTDWAGLVDDDEDDDEFGVTLRPQDADEQTNDSLDDILAHDIDFEIKVEPNDDWSEAGGGYNSNSAKSCDAKNFETFSFLRPSTNGMNEAFVLSVELEEKIYIDLECKNVKPDVLSTSVCKSEYQNCNPFVKKEDKHQAHHNNDRKLIILIKKNLITTITVDFKRNLNARPWHPRR</sequence>
<name>A0ABD2WPR8_9HYME</name>
<evidence type="ECO:0000256" key="1">
    <source>
        <dbReference type="SAM" id="MobiDB-lite"/>
    </source>
</evidence>
<organism evidence="2 3">
    <name type="scientific">Trichogramma kaykai</name>
    <dbReference type="NCBI Taxonomy" id="54128"/>
    <lineage>
        <taxon>Eukaryota</taxon>
        <taxon>Metazoa</taxon>
        <taxon>Ecdysozoa</taxon>
        <taxon>Arthropoda</taxon>
        <taxon>Hexapoda</taxon>
        <taxon>Insecta</taxon>
        <taxon>Pterygota</taxon>
        <taxon>Neoptera</taxon>
        <taxon>Endopterygota</taxon>
        <taxon>Hymenoptera</taxon>
        <taxon>Apocrita</taxon>
        <taxon>Proctotrupomorpha</taxon>
        <taxon>Chalcidoidea</taxon>
        <taxon>Trichogrammatidae</taxon>
        <taxon>Trichogramma</taxon>
    </lineage>
</organism>
<dbReference type="Gene3D" id="2.30.42.10">
    <property type="match status" value="1"/>
</dbReference>
<dbReference type="SUPFAM" id="SSF50156">
    <property type="entry name" value="PDZ domain-like"/>
    <property type="match status" value="1"/>
</dbReference>